<reference evidence="4 5" key="1">
    <citation type="submission" date="2004-04" db="EMBL/GenBank/DDBJ databases">
        <title>Complete genomic sequence of Burkholderia cepacia complex phage BcepC6B.</title>
        <authorList>
            <person name="Summer E.J."/>
            <person name="Christian B.N."/>
            <person name="Collins J."/>
            <person name="Morrison W."/>
            <person name="Patel P."/>
            <person name="Wells W."/>
            <person name="Mebane L."/>
            <person name="Gonzalez C.F."/>
            <person name="Young R.F."/>
        </authorList>
    </citation>
    <scope>NUCLEOTIDE SEQUENCE [LARGE SCALE GENOMIC DNA]</scope>
</reference>
<evidence type="ECO:0000313" key="5">
    <source>
        <dbReference type="Proteomes" id="UP000001297"/>
    </source>
</evidence>
<dbReference type="KEGG" id="vg:2846098"/>
<dbReference type="SUPFAM" id="SSF51126">
    <property type="entry name" value="Pectin lyase-like"/>
    <property type="match status" value="1"/>
</dbReference>
<evidence type="ECO:0000313" key="4">
    <source>
        <dbReference type="EMBL" id="AAT38377.1"/>
    </source>
</evidence>
<sequence>MTVTSSNQDISYATDGATTSFPTGFYFLNQNDVFVDKIDSNGVLTPLVLGTDYSVSGAGVETGGAVTTSVVYAPGSMLHLYRLVPPTQETEFQQNDPFPSKTVEKALDKLTMLAQQTRAATINSIRYPLSEYGTDGTLPKKAERARKILGFDDSGQQVLIPMPASIGAGDLRNEAWTDGVDYVAGTSSSVTLSRSYGTKANLGTVVMAGIAQDPASYGIASDGVTLQFDSVIPVGVSRIWCIGGTTLSLYLPTNGAIPNVRNYGATGNGGVDDTLAIQECINSLASSGGEVFLPPGVYLYSTLTLPPGVSLRGASSFSSVLLEAHATGDCIIMQGDNTISNLQLNHKVTRTSGRTVWMQGNNCTLREFEAYNYYQLWDAQTSSGGAVVFPKVINGNIALPSVAFGSNLGFFTNYANALVDQLCVSGTGSGTQPGSGINLVNGDTCIISNTNITRHGINLNFRPGAGRNIFATHVSNSLFDSSNTLGNVLMAAQGGVFDTVFSNSWMGLASGAAGFGCNIAPPGGGNVDGVSFGNCIFPDNDVAGLSVAGTASNIFVDGGYACGSVNGYVFNAIQHFSVTNARAGNVATRGANSQFGIAVIGAADNYIIANNNLRGNGVGGLNDSGAGVSKIVSPNLV</sequence>
<dbReference type="GO" id="GO:0051701">
    <property type="term" value="P:biological process involved in interaction with host"/>
    <property type="evidence" value="ECO:0007669"/>
    <property type="project" value="UniProtKB-ARBA"/>
</dbReference>
<evidence type="ECO:0000256" key="1">
    <source>
        <dbReference type="ARBA" id="ARBA00004328"/>
    </source>
</evidence>
<dbReference type="GO" id="GO:0019058">
    <property type="term" value="P:viral life cycle"/>
    <property type="evidence" value="ECO:0007669"/>
    <property type="project" value="UniProtKB-ARBA"/>
</dbReference>
<organism evidence="4 5">
    <name type="scientific">Burkholderia phage BcepC6B</name>
    <dbReference type="NCBI Taxonomy" id="2883949"/>
    <lineage>
        <taxon>Viruses</taxon>
        <taxon>Duplodnaviria</taxon>
        <taxon>Heunggongvirae</taxon>
        <taxon>Uroviricota</taxon>
        <taxon>Caudoviricetes</taxon>
        <taxon>Ryyoungvirus</taxon>
        <taxon>Ryyoungvirus bcepC6B</taxon>
    </lineage>
</organism>
<accession>Q6J1Q9</accession>
<feature type="domain" description="Rhamnogalacturonase A/B/Epimerase-like pectate lyase" evidence="3">
    <location>
        <begin position="259"/>
        <end position="363"/>
    </location>
</feature>
<evidence type="ECO:0000256" key="2">
    <source>
        <dbReference type="ARBA" id="ARBA00022844"/>
    </source>
</evidence>
<comment type="subcellular location">
    <subcellularLocation>
        <location evidence="1">Virion</location>
    </subcellularLocation>
</comment>
<dbReference type="InterPro" id="IPR012334">
    <property type="entry name" value="Pectin_lyas_fold"/>
</dbReference>
<dbReference type="EMBL" id="AY605181">
    <property type="protein sequence ID" value="AAT38377.1"/>
    <property type="molecule type" value="Genomic_DNA"/>
</dbReference>
<dbReference type="Pfam" id="PF12708">
    <property type="entry name" value="Pect-lyase_RHGA_epim"/>
    <property type="match status" value="1"/>
</dbReference>
<keyword evidence="5" id="KW-1185">Reference proteome</keyword>
<proteinExistence type="predicted"/>
<keyword evidence="2" id="KW-0946">Virion</keyword>
<evidence type="ECO:0000259" key="3">
    <source>
        <dbReference type="Pfam" id="PF12708"/>
    </source>
</evidence>
<dbReference type="InterPro" id="IPR011050">
    <property type="entry name" value="Pectin_lyase_fold/virulence"/>
</dbReference>
<dbReference type="Gene3D" id="2.160.20.10">
    <property type="entry name" value="Single-stranded right-handed beta-helix, Pectin lyase-like"/>
    <property type="match status" value="1"/>
</dbReference>
<protein>
    <submittedName>
        <fullName evidence="4">Gp18</fullName>
    </submittedName>
</protein>
<name>Q6J1Q9_9CAUD</name>
<dbReference type="RefSeq" id="YP_024938.1">
    <property type="nucleotide sequence ID" value="NC_005887.1"/>
</dbReference>
<dbReference type="InterPro" id="IPR024535">
    <property type="entry name" value="RHGA/B-epi-like_pectate_lyase"/>
</dbReference>
<gene>
    <name evidence="4" type="primary">g18</name>
</gene>
<dbReference type="Proteomes" id="UP000001297">
    <property type="component" value="Segment"/>
</dbReference>
<dbReference type="GO" id="GO:0044423">
    <property type="term" value="C:virion component"/>
    <property type="evidence" value="ECO:0007669"/>
    <property type="project" value="UniProtKB-KW"/>
</dbReference>